<evidence type="ECO:0000313" key="2">
    <source>
        <dbReference type="EMBL" id="GAX77317.1"/>
    </source>
</evidence>
<dbReference type="InterPro" id="IPR018253">
    <property type="entry name" value="DnaJ_domain_CS"/>
</dbReference>
<dbReference type="AlphaFoldDB" id="A0A250X2L8"/>
<dbReference type="CDD" id="cd06257">
    <property type="entry name" value="DnaJ"/>
    <property type="match status" value="1"/>
</dbReference>
<dbReference type="InterPro" id="IPR036869">
    <property type="entry name" value="J_dom_sf"/>
</dbReference>
<comment type="caution">
    <text evidence="2">The sequence shown here is derived from an EMBL/GenBank/DDBJ whole genome shotgun (WGS) entry which is preliminary data.</text>
</comment>
<dbReference type="PANTHER" id="PTHR45504">
    <property type="entry name" value="CHAPERONE DNAJ-DOMAIN SUPERFAMILY PROTEIN"/>
    <property type="match status" value="1"/>
</dbReference>
<dbReference type="GO" id="GO:0005737">
    <property type="term" value="C:cytoplasm"/>
    <property type="evidence" value="ECO:0007669"/>
    <property type="project" value="TreeGrafter"/>
</dbReference>
<dbReference type="PROSITE" id="PS50076">
    <property type="entry name" value="DNAJ_2"/>
    <property type="match status" value="1"/>
</dbReference>
<sequence>MEASSRHSANLYTILGVDIKVSQEGIRQQYLKLARTWHPDRHTGPSADTLTAKRRFQEISAAFSVLSNVKTRQQYDLGLLYLLDVEDYLQRFQCLILTACGLGMTSGNSSTFDLEHNDVDISRSKSPASSGPSHVWCLTAA</sequence>
<evidence type="ECO:0000313" key="3">
    <source>
        <dbReference type="Proteomes" id="UP000232323"/>
    </source>
</evidence>
<dbReference type="Proteomes" id="UP000232323">
    <property type="component" value="Unassembled WGS sequence"/>
</dbReference>
<dbReference type="STRING" id="1157962.A0A250X2L8"/>
<dbReference type="Pfam" id="PF00226">
    <property type="entry name" value="DnaJ"/>
    <property type="match status" value="1"/>
</dbReference>
<proteinExistence type="predicted"/>
<dbReference type="SMART" id="SM00271">
    <property type="entry name" value="DnaJ"/>
    <property type="match status" value="1"/>
</dbReference>
<reference evidence="2 3" key="1">
    <citation type="submission" date="2017-08" db="EMBL/GenBank/DDBJ databases">
        <title>Acidophilic green algal genome provides insights into adaptation to an acidic environment.</title>
        <authorList>
            <person name="Hirooka S."/>
            <person name="Hirose Y."/>
            <person name="Kanesaki Y."/>
            <person name="Higuchi S."/>
            <person name="Fujiwara T."/>
            <person name="Onuma R."/>
            <person name="Era A."/>
            <person name="Ohbayashi R."/>
            <person name="Uzuka A."/>
            <person name="Nozaki H."/>
            <person name="Yoshikawa H."/>
            <person name="Miyagishima S.Y."/>
        </authorList>
    </citation>
    <scope>NUCLEOTIDE SEQUENCE [LARGE SCALE GENOMIC DNA]</scope>
    <source>
        <strain evidence="2 3">NIES-2499</strain>
    </source>
</reference>
<gene>
    <name evidence="2" type="ORF">CEUSTIGMA_g4763.t1</name>
</gene>
<dbReference type="EMBL" id="BEGY01000023">
    <property type="protein sequence ID" value="GAX77317.1"/>
    <property type="molecule type" value="Genomic_DNA"/>
</dbReference>
<dbReference type="PANTHER" id="PTHR45504:SF3">
    <property type="entry name" value="CHAPERONE DNAJ-DOMAIN SUPERFAMILY PROTEIN"/>
    <property type="match status" value="1"/>
</dbReference>
<dbReference type="GO" id="GO:0005634">
    <property type="term" value="C:nucleus"/>
    <property type="evidence" value="ECO:0007669"/>
    <property type="project" value="TreeGrafter"/>
</dbReference>
<evidence type="ECO:0000259" key="1">
    <source>
        <dbReference type="PROSITE" id="PS50076"/>
    </source>
</evidence>
<dbReference type="PROSITE" id="PS00636">
    <property type="entry name" value="DNAJ_1"/>
    <property type="match status" value="1"/>
</dbReference>
<dbReference type="OrthoDB" id="10250354at2759"/>
<dbReference type="InterPro" id="IPR001623">
    <property type="entry name" value="DnaJ_domain"/>
</dbReference>
<protein>
    <recommendedName>
        <fullName evidence="1">J domain-containing protein</fullName>
    </recommendedName>
</protein>
<dbReference type="Gene3D" id="1.10.287.110">
    <property type="entry name" value="DnaJ domain"/>
    <property type="match status" value="1"/>
</dbReference>
<feature type="domain" description="J" evidence="1">
    <location>
        <begin position="10"/>
        <end position="79"/>
    </location>
</feature>
<accession>A0A250X2L8</accession>
<organism evidence="2 3">
    <name type="scientific">Chlamydomonas eustigma</name>
    <dbReference type="NCBI Taxonomy" id="1157962"/>
    <lineage>
        <taxon>Eukaryota</taxon>
        <taxon>Viridiplantae</taxon>
        <taxon>Chlorophyta</taxon>
        <taxon>core chlorophytes</taxon>
        <taxon>Chlorophyceae</taxon>
        <taxon>CS clade</taxon>
        <taxon>Chlamydomonadales</taxon>
        <taxon>Chlamydomonadaceae</taxon>
        <taxon>Chlamydomonas</taxon>
    </lineage>
</organism>
<dbReference type="SUPFAM" id="SSF46565">
    <property type="entry name" value="Chaperone J-domain"/>
    <property type="match status" value="1"/>
</dbReference>
<dbReference type="PRINTS" id="PR00625">
    <property type="entry name" value="JDOMAIN"/>
</dbReference>
<name>A0A250X2L8_9CHLO</name>
<keyword evidence="3" id="KW-1185">Reference proteome</keyword>